<dbReference type="STRING" id="1210090.GCA_001613185_00491"/>
<dbReference type="Proteomes" id="UP000252586">
    <property type="component" value="Unassembled WGS sequence"/>
</dbReference>
<reference evidence="3 4" key="1">
    <citation type="submission" date="2018-06" db="EMBL/GenBank/DDBJ databases">
        <title>Genomic Encyclopedia of Type Strains, Phase IV (KMG-IV): sequencing the most valuable type-strain genomes for metagenomic binning, comparative biology and taxonomic classification.</title>
        <authorList>
            <person name="Goeker M."/>
        </authorList>
    </citation>
    <scope>NUCLEOTIDE SEQUENCE [LARGE SCALE GENOMIC DNA]</scope>
    <source>
        <strain evidence="3 4">DSM 44599</strain>
    </source>
</reference>
<gene>
    <name evidence="3" type="ORF">DFR74_102132</name>
</gene>
<dbReference type="GO" id="GO:0005524">
    <property type="term" value="F:ATP binding"/>
    <property type="evidence" value="ECO:0007669"/>
    <property type="project" value="InterPro"/>
</dbReference>
<dbReference type="InterPro" id="IPR003439">
    <property type="entry name" value="ABC_transporter-like_ATP-bd"/>
</dbReference>
<accession>A0A366DUX0</accession>
<protein>
    <submittedName>
        <fullName evidence="3">ABC transporter family protein</fullName>
    </submittedName>
</protein>
<feature type="domain" description="ABC transporter" evidence="2">
    <location>
        <begin position="31"/>
        <end position="55"/>
    </location>
</feature>
<feature type="compositionally biased region" description="Low complexity" evidence="1">
    <location>
        <begin position="54"/>
        <end position="85"/>
    </location>
</feature>
<evidence type="ECO:0000259" key="2">
    <source>
        <dbReference type="Pfam" id="PF00005"/>
    </source>
</evidence>
<dbReference type="SUPFAM" id="SSF52540">
    <property type="entry name" value="P-loop containing nucleoside triphosphate hydrolases"/>
    <property type="match status" value="1"/>
</dbReference>
<feature type="region of interest" description="Disordered" evidence="1">
    <location>
        <begin position="48"/>
        <end position="85"/>
    </location>
</feature>
<keyword evidence="4" id="KW-1185">Reference proteome</keyword>
<dbReference type="Pfam" id="PF00005">
    <property type="entry name" value="ABC_tran"/>
    <property type="match status" value="1"/>
</dbReference>
<proteinExistence type="predicted"/>
<evidence type="ECO:0000313" key="3">
    <source>
        <dbReference type="EMBL" id="RBO93715.1"/>
    </source>
</evidence>
<name>A0A366DUX0_9NOCA</name>
<dbReference type="EMBL" id="QNRE01000002">
    <property type="protein sequence ID" value="RBO93715.1"/>
    <property type="molecule type" value="Genomic_DNA"/>
</dbReference>
<dbReference type="AlphaFoldDB" id="A0A366DUX0"/>
<evidence type="ECO:0000256" key="1">
    <source>
        <dbReference type="SAM" id="MobiDB-lite"/>
    </source>
</evidence>
<evidence type="ECO:0000313" key="4">
    <source>
        <dbReference type="Proteomes" id="UP000252586"/>
    </source>
</evidence>
<dbReference type="Gene3D" id="3.40.50.300">
    <property type="entry name" value="P-loop containing nucleotide triphosphate hydrolases"/>
    <property type="match status" value="1"/>
</dbReference>
<comment type="caution">
    <text evidence="3">The sequence shown here is derived from an EMBL/GenBank/DDBJ whole genome shotgun (WGS) entry which is preliminary data.</text>
</comment>
<sequence length="85" mass="8135">MTVTTASTATGGMRLALDGIGIAYGGTTVLAGVDLEIAPGEILVVVGKSGCGKSTPAPTSPTPSAATRSTPKATGSSTATTGRGR</sequence>
<organism evidence="3 4">
    <name type="scientific">Nocardia puris</name>
    <dbReference type="NCBI Taxonomy" id="208602"/>
    <lineage>
        <taxon>Bacteria</taxon>
        <taxon>Bacillati</taxon>
        <taxon>Actinomycetota</taxon>
        <taxon>Actinomycetes</taxon>
        <taxon>Mycobacteriales</taxon>
        <taxon>Nocardiaceae</taxon>
        <taxon>Nocardia</taxon>
    </lineage>
</organism>
<dbReference type="InterPro" id="IPR027417">
    <property type="entry name" value="P-loop_NTPase"/>
</dbReference>
<dbReference type="GO" id="GO:0016887">
    <property type="term" value="F:ATP hydrolysis activity"/>
    <property type="evidence" value="ECO:0007669"/>
    <property type="project" value="InterPro"/>
</dbReference>
<dbReference type="RefSeq" id="WP_195124134.1">
    <property type="nucleotide sequence ID" value="NZ_CP107943.1"/>
</dbReference>